<sequence>MNGDLEHQQQSPRPSSATNPESSQTALDQQSPPTQTRTIWVVFDVFHNLAHIVLLCVFLALYSDQPCDEHLPIWLGGSLFLYVFHALPQRPLSVWIERHPDQRYHPWVQTIKRLWAFGNVLDLCWFVTGNVWLFKSQTCSNTSPKIYYLTLVELILFWVTAVLPLVVIVLLILIFRRRLLESVDGGGPTGGGLTPLELSRLRTFSFNDIASTAGAAFDAAASVVAPAKPVSAPPEIATEVASEKLGGIGCETLLDNGSSVGSVPCTPAPPEATADVEPPSGLSSASSSRTCSICVEDYLQGDRLRELNCGHRFHKVCVDPWLLPPPLPDGRPGRRGHRTCPLCVCEAVAESDRDPELGKAAKRAREEELRRIAAQVESQVHTGTVEAIAQPSGRAGGDEERDWGAGNRQ</sequence>
<keyword evidence="1" id="KW-0863">Zinc-finger</keyword>
<dbReference type="PANTHER" id="PTHR46225:SF19">
    <property type="entry name" value="RING-TYPE DOMAIN-CONTAINING PROTEIN"/>
    <property type="match status" value="1"/>
</dbReference>
<gene>
    <name evidence="5" type="ORF">BDK51DRAFT_29342</name>
</gene>
<keyword evidence="1" id="KW-0862">Zinc</keyword>
<dbReference type="PROSITE" id="PS50089">
    <property type="entry name" value="ZF_RING_2"/>
    <property type="match status" value="1"/>
</dbReference>
<keyword evidence="3" id="KW-0472">Membrane</keyword>
<dbReference type="OrthoDB" id="8062037at2759"/>
<evidence type="ECO:0000313" key="6">
    <source>
        <dbReference type="Proteomes" id="UP000269721"/>
    </source>
</evidence>
<keyword evidence="3" id="KW-0812">Transmembrane</keyword>
<keyword evidence="3" id="KW-1133">Transmembrane helix</keyword>
<dbReference type="InterPro" id="IPR013083">
    <property type="entry name" value="Znf_RING/FYVE/PHD"/>
</dbReference>
<feature type="region of interest" description="Disordered" evidence="2">
    <location>
        <begin position="375"/>
        <end position="409"/>
    </location>
</feature>
<evidence type="ECO:0000256" key="2">
    <source>
        <dbReference type="SAM" id="MobiDB-lite"/>
    </source>
</evidence>
<protein>
    <recommendedName>
        <fullName evidence="4">RING-type domain-containing protein</fullName>
    </recommendedName>
</protein>
<dbReference type="Gene3D" id="3.30.40.10">
    <property type="entry name" value="Zinc/RING finger domain, C3HC4 (zinc finger)"/>
    <property type="match status" value="1"/>
</dbReference>
<feature type="domain" description="RING-type" evidence="4">
    <location>
        <begin position="291"/>
        <end position="343"/>
    </location>
</feature>
<evidence type="ECO:0000256" key="3">
    <source>
        <dbReference type="SAM" id="Phobius"/>
    </source>
</evidence>
<dbReference type="Proteomes" id="UP000269721">
    <property type="component" value="Unassembled WGS sequence"/>
</dbReference>
<evidence type="ECO:0000313" key="5">
    <source>
        <dbReference type="EMBL" id="RKO93394.1"/>
    </source>
</evidence>
<accession>A0A4P9WKQ2</accession>
<feature type="transmembrane region" description="Helical" evidence="3">
    <location>
        <begin position="146"/>
        <end position="175"/>
    </location>
</feature>
<dbReference type="EMBL" id="KZ994261">
    <property type="protein sequence ID" value="RKO93394.1"/>
    <property type="molecule type" value="Genomic_DNA"/>
</dbReference>
<organism evidence="5 6">
    <name type="scientific">Blyttiomyces helicus</name>
    <dbReference type="NCBI Taxonomy" id="388810"/>
    <lineage>
        <taxon>Eukaryota</taxon>
        <taxon>Fungi</taxon>
        <taxon>Fungi incertae sedis</taxon>
        <taxon>Chytridiomycota</taxon>
        <taxon>Chytridiomycota incertae sedis</taxon>
        <taxon>Chytridiomycetes</taxon>
        <taxon>Chytridiomycetes incertae sedis</taxon>
        <taxon>Blyttiomyces</taxon>
    </lineage>
</organism>
<evidence type="ECO:0000259" key="4">
    <source>
        <dbReference type="PROSITE" id="PS50089"/>
    </source>
</evidence>
<name>A0A4P9WKQ2_9FUNG</name>
<dbReference type="AlphaFoldDB" id="A0A4P9WKQ2"/>
<dbReference type="GO" id="GO:0008270">
    <property type="term" value="F:zinc ion binding"/>
    <property type="evidence" value="ECO:0007669"/>
    <property type="project" value="UniProtKB-KW"/>
</dbReference>
<feature type="transmembrane region" description="Helical" evidence="3">
    <location>
        <begin position="73"/>
        <end position="93"/>
    </location>
</feature>
<dbReference type="Pfam" id="PF17123">
    <property type="entry name" value="zf-RING_11"/>
    <property type="match status" value="1"/>
</dbReference>
<keyword evidence="6" id="KW-1185">Reference proteome</keyword>
<dbReference type="SUPFAM" id="SSF57850">
    <property type="entry name" value="RING/U-box"/>
    <property type="match status" value="1"/>
</dbReference>
<proteinExistence type="predicted"/>
<keyword evidence="1" id="KW-0479">Metal-binding</keyword>
<feature type="compositionally biased region" description="Polar residues" evidence="2">
    <location>
        <begin position="8"/>
        <end position="32"/>
    </location>
</feature>
<feature type="region of interest" description="Disordered" evidence="2">
    <location>
        <begin position="1"/>
        <end position="32"/>
    </location>
</feature>
<feature type="transmembrane region" description="Helical" evidence="3">
    <location>
        <begin position="39"/>
        <end position="61"/>
    </location>
</feature>
<dbReference type="PANTHER" id="PTHR46225">
    <property type="entry name" value="C3H4 TYPE ZINC FINGER PROTEIN"/>
    <property type="match status" value="1"/>
</dbReference>
<feature type="transmembrane region" description="Helical" evidence="3">
    <location>
        <begin position="114"/>
        <end position="134"/>
    </location>
</feature>
<dbReference type="InterPro" id="IPR001841">
    <property type="entry name" value="Znf_RING"/>
</dbReference>
<dbReference type="SMART" id="SM00184">
    <property type="entry name" value="RING"/>
    <property type="match status" value="1"/>
</dbReference>
<evidence type="ECO:0000256" key="1">
    <source>
        <dbReference type="PROSITE-ProRule" id="PRU00175"/>
    </source>
</evidence>
<feature type="region of interest" description="Disordered" evidence="2">
    <location>
        <begin position="261"/>
        <end position="284"/>
    </location>
</feature>
<reference evidence="6" key="1">
    <citation type="journal article" date="2018" name="Nat. Microbiol.">
        <title>Leveraging single-cell genomics to expand the fungal tree of life.</title>
        <authorList>
            <person name="Ahrendt S.R."/>
            <person name="Quandt C.A."/>
            <person name="Ciobanu D."/>
            <person name="Clum A."/>
            <person name="Salamov A."/>
            <person name="Andreopoulos B."/>
            <person name="Cheng J.F."/>
            <person name="Woyke T."/>
            <person name="Pelin A."/>
            <person name="Henrissat B."/>
            <person name="Reynolds N.K."/>
            <person name="Benny G.L."/>
            <person name="Smith M.E."/>
            <person name="James T.Y."/>
            <person name="Grigoriev I.V."/>
        </authorList>
    </citation>
    <scope>NUCLEOTIDE SEQUENCE [LARGE SCALE GENOMIC DNA]</scope>
</reference>